<accession>A0A4V2VDZ3</accession>
<dbReference type="Proteomes" id="UP000295507">
    <property type="component" value="Unassembled WGS sequence"/>
</dbReference>
<dbReference type="RefSeq" id="WP_132552862.1">
    <property type="nucleotide sequence ID" value="NZ_SMBK01000013.1"/>
</dbReference>
<dbReference type="AlphaFoldDB" id="A0A4V2VDZ3"/>
<sequence length="72" mass="7742">MRYKFAARIYCAFEIEAESEEEAIAALEDAEMDTGNLGTLPDGSPIVARLETIEDASGSTEWSAVAIDGDEV</sequence>
<evidence type="ECO:0000313" key="1">
    <source>
        <dbReference type="EMBL" id="TCU34095.1"/>
    </source>
</evidence>
<organism evidence="1 2">
    <name type="scientific">Rhizobium azibense</name>
    <dbReference type="NCBI Taxonomy" id="1136135"/>
    <lineage>
        <taxon>Bacteria</taxon>
        <taxon>Pseudomonadati</taxon>
        <taxon>Pseudomonadota</taxon>
        <taxon>Alphaproteobacteria</taxon>
        <taxon>Hyphomicrobiales</taxon>
        <taxon>Rhizobiaceae</taxon>
        <taxon>Rhizobium/Agrobacterium group</taxon>
        <taxon>Rhizobium</taxon>
    </lineage>
</organism>
<protein>
    <submittedName>
        <fullName evidence="1">Uncharacterized protein</fullName>
    </submittedName>
</protein>
<dbReference type="EMBL" id="SMBK01000013">
    <property type="protein sequence ID" value="TCU34095.1"/>
    <property type="molecule type" value="Genomic_DNA"/>
</dbReference>
<reference evidence="1 2" key="1">
    <citation type="submission" date="2019-03" db="EMBL/GenBank/DDBJ databases">
        <title>Genomic Encyclopedia of Type Strains, Phase IV (KMG-V): Genome sequencing to study the core and pangenomes of soil and plant-associated prokaryotes.</title>
        <authorList>
            <person name="Whitman W."/>
        </authorList>
    </citation>
    <scope>NUCLEOTIDE SEQUENCE [LARGE SCALE GENOMIC DNA]</scope>
    <source>
        <strain evidence="1 2">IE4868</strain>
    </source>
</reference>
<evidence type="ECO:0000313" key="2">
    <source>
        <dbReference type="Proteomes" id="UP000295507"/>
    </source>
</evidence>
<gene>
    <name evidence="1" type="ORF">EV129_11378</name>
</gene>
<comment type="caution">
    <text evidence="1">The sequence shown here is derived from an EMBL/GenBank/DDBJ whole genome shotgun (WGS) entry which is preliminary data.</text>
</comment>
<name>A0A4V2VDZ3_9HYPH</name>
<proteinExistence type="predicted"/>